<proteinExistence type="predicted"/>
<dbReference type="Proteomes" id="UP001595533">
    <property type="component" value="Unassembled WGS sequence"/>
</dbReference>
<dbReference type="EMBL" id="JBHRTS010000008">
    <property type="protein sequence ID" value="MFC3195372.1"/>
    <property type="molecule type" value="Genomic_DNA"/>
</dbReference>
<protein>
    <submittedName>
        <fullName evidence="1">Uncharacterized protein</fullName>
    </submittedName>
</protein>
<comment type="caution">
    <text evidence="1">The sequence shown here is derived from an EMBL/GenBank/DDBJ whole genome shotgun (WGS) entry which is preliminary data.</text>
</comment>
<evidence type="ECO:0000313" key="1">
    <source>
        <dbReference type="EMBL" id="MFC3195372.1"/>
    </source>
</evidence>
<evidence type="ECO:0000313" key="2">
    <source>
        <dbReference type="Proteomes" id="UP001595533"/>
    </source>
</evidence>
<dbReference type="RefSeq" id="WP_077413017.1">
    <property type="nucleotide sequence ID" value="NZ_JBHRTS010000008.1"/>
</dbReference>
<gene>
    <name evidence="1" type="ORF">ACFODZ_14050</name>
</gene>
<reference evidence="2" key="1">
    <citation type="journal article" date="2019" name="Int. J. Syst. Evol. Microbiol.">
        <title>The Global Catalogue of Microorganisms (GCM) 10K type strain sequencing project: providing services to taxonomists for standard genome sequencing and annotation.</title>
        <authorList>
            <consortium name="The Broad Institute Genomics Platform"/>
            <consortium name="The Broad Institute Genome Sequencing Center for Infectious Disease"/>
            <person name="Wu L."/>
            <person name="Ma J."/>
        </authorList>
    </citation>
    <scope>NUCLEOTIDE SEQUENCE [LARGE SCALE GENOMIC DNA]</scope>
    <source>
        <strain evidence="2">KCTC 42953</strain>
    </source>
</reference>
<keyword evidence="2" id="KW-1185">Reference proteome</keyword>
<sequence>MSTLHQYHWQDFSGFDRGMALIGPADSLVIYGQLTSGASQLLMQDQRLKGIPWYLVNANDDPHMKDHVIDHHKWLDLIIAHDNTCSWKT</sequence>
<organism evidence="1 2">
    <name type="scientific">Marinicella sediminis</name>
    <dbReference type="NCBI Taxonomy" id="1792834"/>
    <lineage>
        <taxon>Bacteria</taxon>
        <taxon>Pseudomonadati</taxon>
        <taxon>Pseudomonadota</taxon>
        <taxon>Gammaproteobacteria</taxon>
        <taxon>Lysobacterales</taxon>
        <taxon>Marinicellaceae</taxon>
        <taxon>Marinicella</taxon>
    </lineage>
</organism>
<accession>A0ABV7JJ24</accession>
<name>A0ABV7JJ24_9GAMM</name>